<gene>
    <name evidence="2" type="ORF">EDC18_105129</name>
</gene>
<protein>
    <submittedName>
        <fullName evidence="2">Aryl-alcohol dehydrogenase-like predicted oxidoreductase</fullName>
    </submittedName>
</protein>
<dbReference type="SUPFAM" id="SSF51430">
    <property type="entry name" value="NAD(P)-linked oxidoreductase"/>
    <property type="match status" value="1"/>
</dbReference>
<evidence type="ECO:0000313" key="2">
    <source>
        <dbReference type="EMBL" id="TCT14648.1"/>
    </source>
</evidence>
<accession>A0A4R3MLA2</accession>
<keyword evidence="3" id="KW-1185">Reference proteome</keyword>
<dbReference type="Pfam" id="PF00248">
    <property type="entry name" value="Aldo_ket_red"/>
    <property type="match status" value="1"/>
</dbReference>
<dbReference type="AlphaFoldDB" id="A0A4R3MLA2"/>
<comment type="caution">
    <text evidence="2">The sequence shown here is derived from an EMBL/GenBank/DDBJ whole genome shotgun (WGS) entry which is preliminary data.</text>
</comment>
<proteinExistence type="predicted"/>
<dbReference type="InterPro" id="IPR023210">
    <property type="entry name" value="NADP_OxRdtase_dom"/>
</dbReference>
<dbReference type="CDD" id="cd19095">
    <property type="entry name" value="AKR_PA4992-like"/>
    <property type="match status" value="1"/>
</dbReference>
<evidence type="ECO:0000259" key="1">
    <source>
        <dbReference type="Pfam" id="PF00248"/>
    </source>
</evidence>
<sequence>MEFRQLGNTDLNVTALGYGAMELRELDASDVRQAEFLLNESLDRGINFIDTSPCYKGSEAFIGKTIAHRRSEYILATKCCCNLTGDGPGHIFNRDTVLSNIENSLKLMKTDYLDLVQIHTPLPGDLGHEDRDETIQTLLSLKDKGIIRYMGISFKNGRSDEAGYPAEYSYISFKEYIKYNVFDTMQLVYGALTPMNELAITKAAHKGIGTIVRGVVKKYYDYYDELFIKAKLDELIENGDNRHSFLIRFALNHSDLDTMIIGTKSLDHLKQNIVATERGKLPDDIYIESKKRLNDIGVTSKDL</sequence>
<feature type="domain" description="NADP-dependent oxidoreductase" evidence="1">
    <location>
        <begin position="16"/>
        <end position="284"/>
    </location>
</feature>
<dbReference type="InterPro" id="IPR053135">
    <property type="entry name" value="AKR2_Oxidoreductase"/>
</dbReference>
<dbReference type="Proteomes" id="UP000294902">
    <property type="component" value="Unassembled WGS sequence"/>
</dbReference>
<dbReference type="PANTHER" id="PTHR43312">
    <property type="entry name" value="D-THREO-ALDOSE 1-DEHYDROGENASE"/>
    <property type="match status" value="1"/>
</dbReference>
<reference evidence="2 3" key="1">
    <citation type="submission" date="2019-03" db="EMBL/GenBank/DDBJ databases">
        <title>Genomic Encyclopedia of Type Strains, Phase IV (KMG-IV): sequencing the most valuable type-strain genomes for metagenomic binning, comparative biology and taxonomic classification.</title>
        <authorList>
            <person name="Goeker M."/>
        </authorList>
    </citation>
    <scope>NUCLEOTIDE SEQUENCE [LARGE SCALE GENOMIC DNA]</scope>
    <source>
        <strain evidence="2 3">DSM 24629</strain>
    </source>
</reference>
<dbReference type="PANTHER" id="PTHR43312:SF1">
    <property type="entry name" value="NADP-DEPENDENT OXIDOREDUCTASE DOMAIN-CONTAINING PROTEIN"/>
    <property type="match status" value="1"/>
</dbReference>
<dbReference type="OrthoDB" id="9773828at2"/>
<dbReference type="Gene3D" id="3.20.20.100">
    <property type="entry name" value="NADP-dependent oxidoreductase domain"/>
    <property type="match status" value="1"/>
</dbReference>
<evidence type="ECO:0000313" key="3">
    <source>
        <dbReference type="Proteomes" id="UP000294902"/>
    </source>
</evidence>
<dbReference type="InterPro" id="IPR036812">
    <property type="entry name" value="NAD(P)_OxRdtase_dom_sf"/>
</dbReference>
<dbReference type="EMBL" id="SMAL01000005">
    <property type="protein sequence ID" value="TCT14648.1"/>
    <property type="molecule type" value="Genomic_DNA"/>
</dbReference>
<dbReference type="RefSeq" id="WP_132252287.1">
    <property type="nucleotide sequence ID" value="NZ_SMAL01000005.1"/>
</dbReference>
<organism evidence="2 3">
    <name type="scientific">Natranaerovirga pectinivora</name>
    <dbReference type="NCBI Taxonomy" id="682400"/>
    <lineage>
        <taxon>Bacteria</taxon>
        <taxon>Bacillati</taxon>
        <taxon>Bacillota</taxon>
        <taxon>Clostridia</taxon>
        <taxon>Lachnospirales</taxon>
        <taxon>Natranaerovirgaceae</taxon>
        <taxon>Natranaerovirga</taxon>
    </lineage>
</organism>
<name>A0A4R3MLA2_9FIRM</name>